<dbReference type="PRINTS" id="PR01607">
    <property type="entry name" value="APYRASEFAMLY"/>
</dbReference>
<dbReference type="GO" id="GO:0030288">
    <property type="term" value="C:outer membrane-bounded periplasmic space"/>
    <property type="evidence" value="ECO:0007669"/>
    <property type="project" value="TreeGrafter"/>
</dbReference>
<proteinExistence type="predicted"/>
<dbReference type="EMBL" id="SDWT01000002">
    <property type="protein sequence ID" value="RYB92001.1"/>
    <property type="molecule type" value="Genomic_DNA"/>
</dbReference>
<protein>
    <submittedName>
        <fullName evidence="4">Bifunctional metallophosphatase/5'-nucleotidase</fullName>
    </submittedName>
</protein>
<gene>
    <name evidence="4" type="ORF">EUA93_18015</name>
</gene>
<name>A0A4Q2RSI6_9ACTN</name>
<keyword evidence="5" id="KW-1185">Reference proteome</keyword>
<dbReference type="Gene3D" id="3.60.21.10">
    <property type="match status" value="1"/>
</dbReference>
<dbReference type="GO" id="GO:0008253">
    <property type="term" value="F:5'-nucleotidase activity"/>
    <property type="evidence" value="ECO:0007669"/>
    <property type="project" value="TreeGrafter"/>
</dbReference>
<evidence type="ECO:0000256" key="1">
    <source>
        <dbReference type="ARBA" id="ARBA00022729"/>
    </source>
</evidence>
<accession>A0A4Q2RSI6</accession>
<dbReference type="PANTHER" id="PTHR11575:SF24">
    <property type="entry name" value="5'-NUCLEOTIDASE"/>
    <property type="match status" value="1"/>
</dbReference>
<dbReference type="InterPro" id="IPR029052">
    <property type="entry name" value="Metallo-depent_PP-like"/>
</dbReference>
<dbReference type="InterPro" id="IPR036907">
    <property type="entry name" value="5'-Nucleotdase_C_sf"/>
</dbReference>
<dbReference type="InterPro" id="IPR006179">
    <property type="entry name" value="5_nucleotidase/apyrase"/>
</dbReference>
<evidence type="ECO:0000313" key="5">
    <source>
        <dbReference type="Proteomes" id="UP000294071"/>
    </source>
</evidence>
<comment type="caution">
    <text evidence="4">The sequence shown here is derived from an EMBL/GenBank/DDBJ whole genome shotgun (WGS) entry which is preliminary data.</text>
</comment>
<dbReference type="GO" id="GO:0009166">
    <property type="term" value="P:nucleotide catabolic process"/>
    <property type="evidence" value="ECO:0007669"/>
    <property type="project" value="InterPro"/>
</dbReference>
<dbReference type="OrthoDB" id="1016457at2"/>
<dbReference type="Pfam" id="PF00149">
    <property type="entry name" value="Metallophos"/>
    <property type="match status" value="1"/>
</dbReference>
<dbReference type="SUPFAM" id="SSF55816">
    <property type="entry name" value="5'-nucleotidase (syn. UDP-sugar hydrolase), C-terminal domain"/>
    <property type="match status" value="1"/>
</dbReference>
<feature type="domain" description="Calcineurin-like phosphoesterase" evidence="2">
    <location>
        <begin position="56"/>
        <end position="304"/>
    </location>
</feature>
<keyword evidence="1" id="KW-0732">Signal</keyword>
<organism evidence="4 5">
    <name type="scientific">Nocardioides oleivorans</name>
    <dbReference type="NCBI Taxonomy" id="273676"/>
    <lineage>
        <taxon>Bacteria</taxon>
        <taxon>Bacillati</taxon>
        <taxon>Actinomycetota</taxon>
        <taxon>Actinomycetes</taxon>
        <taxon>Propionibacteriales</taxon>
        <taxon>Nocardioidaceae</taxon>
        <taxon>Nocardioides</taxon>
    </lineage>
</organism>
<evidence type="ECO:0000313" key="4">
    <source>
        <dbReference type="EMBL" id="RYB92001.1"/>
    </source>
</evidence>
<sequence>MVTRLARTQPEGHLVSATRSGGKLALAATLTGLLAAPLAVVTTAVPAHAAPVQVQILGTNDFHGRLLPNTSNGAQEAGAAQFAGAVKQLEATHASGPTIFAAGGDLIGASTFESFIQRDKPTIDALNAAGLDVSAAGNHEFDAGYSDLVSRVMGAYDATTNPEGGANWQYIAANVRKKSDNSYALPDVTARTPDTNDVSNGGTWTTTVAGVKIGFIGGVTEDLPSLVSPSGIADLKISSIIAETNAAADALKAGPDGADLVVLLVHEGAPDTSLASASSNNNAFGRIVNGVDSDVNAIISGHTHLAYNHVIGGRPVVSAGQYGTNLNKLLFTVDPDTNQVTFDGGEIVRANTVTVTDSAAVATKNAVQQSVNSAVAQADVLGAKVLGKVGGAFNRAKLADGTTENRGGESTLGNLVAEVHRWATSTPEAGAAQIAFMNPGGLRQDINGPADVTYKQAAVVQPFANTLVNMKMTGAQIKTVLEQQWQRDAAGNVPTRAFLRLGVSEGFFATYDPTRAEGNRVTGMYLNGKAIEPATQYSVTANSFLAAGGDNFRGFSAATGARDTGKADLQAMVDYMAAKAATTPLPVKADQRQVGVSWPAGAPRFYRLGQELKLSLSSLAMSTAVDAKDATLAVKVGEVGVTSAKVDNTVGTAQDDEQGKSAVTVELKGKVKKGKQMLTFTGPTTGTTFSIPVDIRKAKAEVKARVKPARIVKNKTRARIKIKASALGIKAVTGKVVVKVGGKKYTAKLKKGKAIVRLDRFSKTGTKRVVVKYAGSQKVRTKQAVVKIKIRKK</sequence>
<dbReference type="Gene3D" id="3.90.780.10">
    <property type="entry name" value="5'-Nucleotidase, C-terminal domain"/>
    <property type="match status" value="1"/>
</dbReference>
<dbReference type="PANTHER" id="PTHR11575">
    <property type="entry name" value="5'-NUCLEOTIDASE-RELATED"/>
    <property type="match status" value="1"/>
</dbReference>
<evidence type="ECO:0000259" key="3">
    <source>
        <dbReference type="Pfam" id="PF02872"/>
    </source>
</evidence>
<dbReference type="AlphaFoldDB" id="A0A4Q2RSI6"/>
<dbReference type="Pfam" id="PF02872">
    <property type="entry name" value="5_nucleotid_C"/>
    <property type="match status" value="1"/>
</dbReference>
<dbReference type="InterPro" id="IPR008334">
    <property type="entry name" value="5'-Nucleotdase_C"/>
</dbReference>
<dbReference type="InterPro" id="IPR004843">
    <property type="entry name" value="Calcineurin-like_PHP"/>
</dbReference>
<evidence type="ECO:0000259" key="2">
    <source>
        <dbReference type="Pfam" id="PF00149"/>
    </source>
</evidence>
<dbReference type="SUPFAM" id="SSF56300">
    <property type="entry name" value="Metallo-dependent phosphatases"/>
    <property type="match status" value="1"/>
</dbReference>
<dbReference type="GO" id="GO:0008768">
    <property type="term" value="F:UDP-sugar diphosphatase activity"/>
    <property type="evidence" value="ECO:0007669"/>
    <property type="project" value="TreeGrafter"/>
</dbReference>
<reference evidence="4 5" key="1">
    <citation type="submission" date="2019-01" db="EMBL/GenBank/DDBJ databases">
        <title>Novel species of Nocardioides.</title>
        <authorList>
            <person name="Liu Q."/>
            <person name="Xin Y.-H."/>
        </authorList>
    </citation>
    <scope>NUCLEOTIDE SEQUENCE [LARGE SCALE GENOMIC DNA]</scope>
    <source>
        <strain evidence="4 5">CGMCC 4.6882</strain>
    </source>
</reference>
<dbReference type="Proteomes" id="UP000294071">
    <property type="component" value="Unassembled WGS sequence"/>
</dbReference>
<feature type="domain" description="5'-Nucleotidase C-terminal" evidence="3">
    <location>
        <begin position="404"/>
        <end position="555"/>
    </location>
</feature>